<feature type="compositionally biased region" description="Basic residues" evidence="2">
    <location>
        <begin position="590"/>
        <end position="605"/>
    </location>
</feature>
<sequence>MSVSTSPSPSPCRMPRLQQQQQHNSPSPLDPRYKDTDDSTEFISYRSPTRAAHTPTEQHHGRASDDSSFQQISLTDDPAASLQRAASGSSASFVHPFNRPASAPRATSAAHTRSQSYSQSYSQAQSYDRNNDNYGYRPNNGLDSGAASSPPPHTRNLSSNALRPVQEYHNAFAGVDDPYLSPSAPAAAASPVLSPPPPSAYNPSRSPAHSPTPSASLSHFATLSSASRAFIEHRRQQSIPNLLPSIQSIGRNLGRAISPERASRSFQSPRPPIPSYLRNDDDMDKDSASSRDYSYCEDGNKDRDSESMYRTTDTSGPRRGIESPSVTSGFSKWLTGSVKAKSPERATILPTSQSTMPEPSSLLSRRGMANGTNPSIGSNTPAACDAWATPKSAVTSAASGSATTSPSRFSQLATSMTMTLSRFTQQQSPVSSQSSYSFEHDEFYNLDVDAAIFPEGYPSGHDLTSPAAFNNLETNATVALRRMQYAYRQRTVAYRELADEKSVCDEELEEAETRAQHLKMQLEGMARQAADQQREMQLLMDELSAEKKARAQERAMLLAGMPTAATATVTPSLAPTIVSEDLDVDEALQKQRHRPKSASWRRRSLKSNDSSYDGNYSDEEGEEGEESALDEDARSNGSSSVFSRSRSPTFMPGIHTNLDHAAGEQQTPQMAHHPRVAALSFGSVKLPGWPAPTPSTTPSATSISPTQNLNQHQPMSTFQKLVKNVASAIKDDGTDRFTTSTCSNCRGEDVSFAWNTVSVLRDENKHLKQRVGQLEVAVEGALDMVNGVGF</sequence>
<feature type="compositionally biased region" description="Low complexity" evidence="2">
    <location>
        <begin position="635"/>
        <end position="647"/>
    </location>
</feature>
<proteinExistence type="predicted"/>
<evidence type="ECO:0000256" key="2">
    <source>
        <dbReference type="SAM" id="MobiDB-lite"/>
    </source>
</evidence>
<dbReference type="Proteomes" id="UP001642501">
    <property type="component" value="Unassembled WGS sequence"/>
</dbReference>
<reference evidence="3 4" key="1">
    <citation type="submission" date="2024-01" db="EMBL/GenBank/DDBJ databases">
        <authorList>
            <person name="Allen C."/>
            <person name="Tagirdzhanova G."/>
        </authorList>
    </citation>
    <scope>NUCLEOTIDE SEQUENCE [LARGE SCALE GENOMIC DNA]</scope>
    <source>
        <strain evidence="3 4">CBS 573.63</strain>
    </source>
</reference>
<comment type="caution">
    <text evidence="3">The sequence shown here is derived from an EMBL/GenBank/DDBJ whole genome shotgun (WGS) entry which is preliminary data.</text>
</comment>
<feature type="compositionally biased region" description="Low complexity" evidence="2">
    <location>
        <begin position="178"/>
        <end position="192"/>
    </location>
</feature>
<gene>
    <name evidence="3" type="ORF">SEPCBS57363_001635</name>
</gene>
<protein>
    <submittedName>
        <fullName evidence="3">Uncharacterized protein</fullName>
    </submittedName>
</protein>
<dbReference type="EMBL" id="CAWUOM010000017">
    <property type="protein sequence ID" value="CAK7265537.1"/>
    <property type="molecule type" value="Genomic_DNA"/>
</dbReference>
<feature type="compositionally biased region" description="Basic and acidic residues" evidence="2">
    <location>
        <begin position="298"/>
        <end position="307"/>
    </location>
</feature>
<organism evidence="3 4">
    <name type="scientific">Sporothrix epigloea</name>
    <dbReference type="NCBI Taxonomy" id="1892477"/>
    <lineage>
        <taxon>Eukaryota</taxon>
        <taxon>Fungi</taxon>
        <taxon>Dikarya</taxon>
        <taxon>Ascomycota</taxon>
        <taxon>Pezizomycotina</taxon>
        <taxon>Sordariomycetes</taxon>
        <taxon>Sordariomycetidae</taxon>
        <taxon>Ophiostomatales</taxon>
        <taxon>Ophiostomataceae</taxon>
        <taxon>Sporothrix</taxon>
    </lineage>
</organism>
<feature type="coiled-coil region" evidence="1">
    <location>
        <begin position="494"/>
        <end position="549"/>
    </location>
</feature>
<feature type="region of interest" description="Disordered" evidence="2">
    <location>
        <begin position="589"/>
        <end position="656"/>
    </location>
</feature>
<feature type="compositionally biased region" description="Acidic residues" evidence="2">
    <location>
        <begin position="616"/>
        <end position="630"/>
    </location>
</feature>
<name>A0ABP0DBN6_9PEZI</name>
<feature type="compositionally biased region" description="Basic and acidic residues" evidence="2">
    <location>
        <begin position="56"/>
        <end position="65"/>
    </location>
</feature>
<feature type="compositionally biased region" description="Polar residues" evidence="2">
    <location>
        <begin position="209"/>
        <end position="219"/>
    </location>
</feature>
<feature type="region of interest" description="Disordered" evidence="2">
    <location>
        <begin position="257"/>
        <end position="328"/>
    </location>
</feature>
<evidence type="ECO:0000313" key="3">
    <source>
        <dbReference type="EMBL" id="CAK7265537.1"/>
    </source>
</evidence>
<keyword evidence="1" id="KW-0175">Coiled coil</keyword>
<feature type="compositionally biased region" description="Low complexity" evidence="2">
    <location>
        <begin position="99"/>
        <end position="127"/>
    </location>
</feature>
<feature type="region of interest" description="Disordered" evidence="2">
    <location>
        <begin position="688"/>
        <end position="710"/>
    </location>
</feature>
<accession>A0ABP0DBN6</accession>
<keyword evidence="4" id="KW-1185">Reference proteome</keyword>
<feature type="region of interest" description="Disordered" evidence="2">
    <location>
        <begin position="1"/>
        <end position="219"/>
    </location>
</feature>
<evidence type="ECO:0000313" key="4">
    <source>
        <dbReference type="Proteomes" id="UP001642501"/>
    </source>
</evidence>
<evidence type="ECO:0000256" key="1">
    <source>
        <dbReference type="SAM" id="Coils"/>
    </source>
</evidence>
<feature type="compositionally biased region" description="Low complexity" evidence="2">
    <location>
        <begin position="696"/>
        <end position="706"/>
    </location>
</feature>
<feature type="compositionally biased region" description="Polar residues" evidence="2">
    <location>
        <begin position="17"/>
        <end position="27"/>
    </location>
</feature>